<evidence type="ECO:0000313" key="3">
    <source>
        <dbReference type="Proteomes" id="UP000696294"/>
    </source>
</evidence>
<sequence length="155" mass="16276">MPLKRALHGALCALLATTTLVAGAQTSNAAIEPEHPLRGTQRPNAALVEAARNSHLTQRDSVPLIAGTLRDSAGHALADTPLRIDLEPTRALISTTGVGIGLEYVKLAEARTAQDGTFAFTSGRFQDLTGYADQNGVASALITSAGGQHNVWRRI</sequence>
<name>A0ABX1AZD3_9ACTN</name>
<gene>
    <name evidence="2" type="ORF">HCN51_08040</name>
</gene>
<evidence type="ECO:0000313" key="2">
    <source>
        <dbReference type="EMBL" id="NJP89399.1"/>
    </source>
</evidence>
<reference evidence="2 3" key="1">
    <citation type="submission" date="2020-03" db="EMBL/GenBank/DDBJ databases">
        <title>WGS of actinomycetes isolated from Thailand.</title>
        <authorList>
            <person name="Thawai C."/>
        </authorList>
    </citation>
    <scope>NUCLEOTIDE SEQUENCE [LARGE SCALE GENOMIC DNA]</scope>
    <source>
        <strain evidence="2 3">FMUSA5-5</strain>
    </source>
</reference>
<comment type="caution">
    <text evidence="2">The sequence shown here is derived from an EMBL/GenBank/DDBJ whole genome shotgun (WGS) entry which is preliminary data.</text>
</comment>
<protein>
    <recommendedName>
        <fullName evidence="4">TonB-dependent receptor</fullName>
    </recommendedName>
</protein>
<keyword evidence="1" id="KW-0732">Signal</keyword>
<keyword evidence="3" id="KW-1185">Reference proteome</keyword>
<feature type="chain" id="PRO_5046285069" description="TonB-dependent receptor" evidence="1">
    <location>
        <begin position="25"/>
        <end position="155"/>
    </location>
</feature>
<evidence type="ECO:0000256" key="1">
    <source>
        <dbReference type="SAM" id="SignalP"/>
    </source>
</evidence>
<dbReference type="Proteomes" id="UP000696294">
    <property type="component" value="Unassembled WGS sequence"/>
</dbReference>
<evidence type="ECO:0008006" key="4">
    <source>
        <dbReference type="Google" id="ProtNLM"/>
    </source>
</evidence>
<feature type="signal peptide" evidence="1">
    <location>
        <begin position="1"/>
        <end position="24"/>
    </location>
</feature>
<dbReference type="RefSeq" id="WP_168008307.1">
    <property type="nucleotide sequence ID" value="NZ_JAATEP010000004.1"/>
</dbReference>
<accession>A0ABX1AZD3</accession>
<proteinExistence type="predicted"/>
<dbReference type="EMBL" id="JAATEP010000004">
    <property type="protein sequence ID" value="NJP89399.1"/>
    <property type="molecule type" value="Genomic_DNA"/>
</dbReference>
<organism evidence="2 3">
    <name type="scientific">Nonomuraea composti</name>
    <dbReference type="NCBI Taxonomy" id="2720023"/>
    <lineage>
        <taxon>Bacteria</taxon>
        <taxon>Bacillati</taxon>
        <taxon>Actinomycetota</taxon>
        <taxon>Actinomycetes</taxon>
        <taxon>Streptosporangiales</taxon>
        <taxon>Streptosporangiaceae</taxon>
        <taxon>Nonomuraea</taxon>
    </lineage>
</organism>